<dbReference type="EMBL" id="MF101435">
    <property type="protein sequence ID" value="ARW64992.1"/>
    <property type="molecule type" value="Genomic_DNA"/>
</dbReference>
<name>A0A1Z1MGK8_9FLOR</name>
<dbReference type="PANTHER" id="PTHR33343">
    <property type="entry name" value="54S RIBOSOMAL PROTEIN BL35M"/>
    <property type="match status" value="1"/>
</dbReference>
<dbReference type="GO" id="GO:0015934">
    <property type="term" value="C:large ribosomal subunit"/>
    <property type="evidence" value="ECO:0007669"/>
    <property type="project" value="TreeGrafter"/>
</dbReference>
<dbReference type="InterPro" id="IPR018265">
    <property type="entry name" value="Ribosomal_bL35_CS"/>
</dbReference>
<dbReference type="GO" id="GO:0009507">
    <property type="term" value="C:chloroplast"/>
    <property type="evidence" value="ECO:0007669"/>
    <property type="project" value="UniProtKB-SubCell"/>
</dbReference>
<dbReference type="InterPro" id="IPR001706">
    <property type="entry name" value="Ribosomal_bL35"/>
</dbReference>
<keyword evidence="2 5" id="KW-0689">Ribosomal protein</keyword>
<keyword evidence="3 5" id="KW-0687">Ribonucleoprotein</keyword>
<evidence type="ECO:0000256" key="1">
    <source>
        <dbReference type="ARBA" id="ARBA00006598"/>
    </source>
</evidence>
<dbReference type="FunFam" id="4.10.410.60:FF:000001">
    <property type="entry name" value="50S ribosomal protein L35"/>
    <property type="match status" value="1"/>
</dbReference>
<dbReference type="SUPFAM" id="SSF143034">
    <property type="entry name" value="L35p-like"/>
    <property type="match status" value="1"/>
</dbReference>
<evidence type="ECO:0000256" key="3">
    <source>
        <dbReference type="ARBA" id="ARBA00023274"/>
    </source>
</evidence>
<keyword evidence="6" id="KW-0934">Plastid</keyword>
<dbReference type="PROSITE" id="PS00936">
    <property type="entry name" value="RIBOSOMAL_L35"/>
    <property type="match status" value="1"/>
</dbReference>
<dbReference type="Gene3D" id="4.10.410.60">
    <property type="match status" value="1"/>
</dbReference>
<dbReference type="GO" id="GO:0006412">
    <property type="term" value="P:translation"/>
    <property type="evidence" value="ECO:0007669"/>
    <property type="project" value="UniProtKB-UniRule"/>
</dbReference>
<accession>A0A1Z1MGK8</accession>
<gene>
    <name evidence="5 6" type="primary">rpl35</name>
</gene>
<dbReference type="PRINTS" id="PR00064">
    <property type="entry name" value="RIBOSOMALL35"/>
</dbReference>
<organism evidence="6">
    <name type="scientific">Polysiphonia sertularioides</name>
    <dbReference type="NCBI Taxonomy" id="945028"/>
    <lineage>
        <taxon>Eukaryota</taxon>
        <taxon>Rhodophyta</taxon>
        <taxon>Florideophyceae</taxon>
        <taxon>Rhodymeniophycidae</taxon>
        <taxon>Ceramiales</taxon>
        <taxon>Rhodomelaceae</taxon>
        <taxon>Polysiphonioideae</taxon>
        <taxon>Polysiphonia</taxon>
    </lineage>
</organism>
<evidence type="ECO:0000256" key="4">
    <source>
        <dbReference type="ARBA" id="ARBA00072523"/>
    </source>
</evidence>
<reference evidence="6" key="1">
    <citation type="journal article" date="2017" name="J. Phycol.">
        <title>Analysis of chloroplast genomes and a supermatrix inform reclassification of the Rhodomelaceae (Rhodophyta).</title>
        <authorList>
            <person name="Diaz-Tapia P."/>
            <person name="Maggs C.A."/>
            <person name="West J.A."/>
            <person name="Verbruggen H."/>
        </authorList>
    </citation>
    <scope>NUCLEOTIDE SEQUENCE</scope>
    <source>
        <strain evidence="6">PD0001</strain>
    </source>
</reference>
<dbReference type="InterPro" id="IPR037229">
    <property type="entry name" value="Ribosomal_bL35_sf"/>
</dbReference>
<dbReference type="NCBIfam" id="TIGR00001">
    <property type="entry name" value="rpmI_bact"/>
    <property type="match status" value="1"/>
</dbReference>
<dbReference type="Pfam" id="PF01632">
    <property type="entry name" value="Ribosomal_L35p"/>
    <property type="match status" value="1"/>
</dbReference>
<evidence type="ECO:0000313" key="6">
    <source>
        <dbReference type="EMBL" id="ARW64992.1"/>
    </source>
</evidence>
<dbReference type="AlphaFoldDB" id="A0A1Z1MGK8"/>
<dbReference type="PANTHER" id="PTHR33343:SF1">
    <property type="entry name" value="LARGE RIBOSOMAL SUBUNIT PROTEIN BL35M"/>
    <property type="match status" value="1"/>
</dbReference>
<evidence type="ECO:0000256" key="2">
    <source>
        <dbReference type="ARBA" id="ARBA00022980"/>
    </source>
</evidence>
<proteinExistence type="inferred from homology"/>
<comment type="subcellular location">
    <subcellularLocation>
        <location evidence="5">Plastid</location>
        <location evidence="5">Chloroplast</location>
    </subcellularLocation>
</comment>
<dbReference type="HAMAP" id="MF_00514">
    <property type="entry name" value="Ribosomal_bL35"/>
    <property type="match status" value="1"/>
</dbReference>
<geneLocation type="chloroplast" evidence="6"/>
<evidence type="ECO:0000256" key="5">
    <source>
        <dbReference type="HAMAP-Rule" id="MF_00514"/>
    </source>
</evidence>
<keyword evidence="6" id="KW-0150">Chloroplast</keyword>
<dbReference type="GO" id="GO:0003735">
    <property type="term" value="F:structural constituent of ribosome"/>
    <property type="evidence" value="ECO:0007669"/>
    <property type="project" value="InterPro"/>
</dbReference>
<protein>
    <recommendedName>
        <fullName evidence="4 5">Large ribosomal subunit protein bL35c</fullName>
    </recommendedName>
</protein>
<dbReference type="InterPro" id="IPR021137">
    <property type="entry name" value="Ribosomal_bL35-like"/>
</dbReference>
<comment type="similarity">
    <text evidence="1 5">Belongs to the bacterial ribosomal protein bL35 family.</text>
</comment>
<sequence length="68" mass="8142">MYKLKTNRSIKKRFKITTKGKILRRKACKSHLLQKKSSNEKRKLRKVAIANLSDKRNFVRSLPYIYMS</sequence>